<evidence type="ECO:0000313" key="2">
    <source>
        <dbReference type="EMBL" id="KAJ8940946.1"/>
    </source>
</evidence>
<organism evidence="2 3">
    <name type="scientific">Aromia moschata</name>
    <dbReference type="NCBI Taxonomy" id="1265417"/>
    <lineage>
        <taxon>Eukaryota</taxon>
        <taxon>Metazoa</taxon>
        <taxon>Ecdysozoa</taxon>
        <taxon>Arthropoda</taxon>
        <taxon>Hexapoda</taxon>
        <taxon>Insecta</taxon>
        <taxon>Pterygota</taxon>
        <taxon>Neoptera</taxon>
        <taxon>Endopterygota</taxon>
        <taxon>Coleoptera</taxon>
        <taxon>Polyphaga</taxon>
        <taxon>Cucujiformia</taxon>
        <taxon>Chrysomeloidea</taxon>
        <taxon>Cerambycidae</taxon>
        <taxon>Cerambycinae</taxon>
        <taxon>Callichromatini</taxon>
        <taxon>Aromia</taxon>
    </lineage>
</organism>
<gene>
    <name evidence="2" type="ORF">NQ318_010147</name>
</gene>
<accession>A0AAV8XRR6</accession>
<sequence>MGGNQSAWTQEGRRNLQGAHRMRLEGRQRSCTGLLLKIAFGNLRSPDEEYPARKRPVICIVER</sequence>
<keyword evidence="3" id="KW-1185">Reference proteome</keyword>
<reference evidence="2" key="1">
    <citation type="journal article" date="2023" name="Insect Mol. Biol.">
        <title>Genome sequencing provides insights into the evolution of gene families encoding plant cell wall-degrading enzymes in longhorned beetles.</title>
        <authorList>
            <person name="Shin N.R."/>
            <person name="Okamura Y."/>
            <person name="Kirsch R."/>
            <person name="Pauchet Y."/>
        </authorList>
    </citation>
    <scope>NUCLEOTIDE SEQUENCE</scope>
    <source>
        <strain evidence="2">AMC_N1</strain>
    </source>
</reference>
<dbReference type="EMBL" id="JAPWTK010000399">
    <property type="protein sequence ID" value="KAJ8940946.1"/>
    <property type="molecule type" value="Genomic_DNA"/>
</dbReference>
<dbReference type="AlphaFoldDB" id="A0AAV8XRR6"/>
<dbReference type="Proteomes" id="UP001162162">
    <property type="component" value="Unassembled WGS sequence"/>
</dbReference>
<proteinExistence type="predicted"/>
<feature type="region of interest" description="Disordered" evidence="1">
    <location>
        <begin position="1"/>
        <end position="23"/>
    </location>
</feature>
<comment type="caution">
    <text evidence="2">The sequence shown here is derived from an EMBL/GenBank/DDBJ whole genome shotgun (WGS) entry which is preliminary data.</text>
</comment>
<protein>
    <submittedName>
        <fullName evidence="2">Uncharacterized protein</fullName>
    </submittedName>
</protein>
<evidence type="ECO:0000313" key="3">
    <source>
        <dbReference type="Proteomes" id="UP001162162"/>
    </source>
</evidence>
<name>A0AAV8XRR6_9CUCU</name>
<evidence type="ECO:0000256" key="1">
    <source>
        <dbReference type="SAM" id="MobiDB-lite"/>
    </source>
</evidence>